<organism evidence="3 4">
    <name type="scientific">Prauserella marina</name>
    <dbReference type="NCBI Taxonomy" id="530584"/>
    <lineage>
        <taxon>Bacteria</taxon>
        <taxon>Bacillati</taxon>
        <taxon>Actinomycetota</taxon>
        <taxon>Actinomycetes</taxon>
        <taxon>Pseudonocardiales</taxon>
        <taxon>Pseudonocardiaceae</taxon>
        <taxon>Prauserella</taxon>
    </lineage>
</organism>
<dbReference type="EMBL" id="FMZE01000001">
    <property type="protein sequence ID" value="SDC06105.1"/>
    <property type="molecule type" value="Genomic_DNA"/>
</dbReference>
<dbReference type="Pfam" id="PF09323">
    <property type="entry name" value="DUF1980"/>
    <property type="match status" value="1"/>
</dbReference>
<accession>A0A222VN91</accession>
<dbReference type="InterPro" id="IPR015402">
    <property type="entry name" value="DUF1980"/>
</dbReference>
<dbReference type="NCBIfam" id="TIGR03943">
    <property type="entry name" value="TIGR03943 family putative permease subunit"/>
    <property type="match status" value="1"/>
</dbReference>
<feature type="domain" description="DUF1980" evidence="1">
    <location>
        <begin position="8"/>
        <end position="104"/>
    </location>
</feature>
<evidence type="ECO:0000259" key="1">
    <source>
        <dbReference type="Pfam" id="PF09323"/>
    </source>
</evidence>
<evidence type="ECO:0000313" key="3">
    <source>
        <dbReference type="EMBL" id="SDC06105.1"/>
    </source>
</evidence>
<proteinExistence type="predicted"/>
<dbReference type="PANTHER" id="PTHR40047">
    <property type="entry name" value="UPF0703 PROTEIN YCGQ"/>
    <property type="match status" value="1"/>
</dbReference>
<dbReference type="InterPro" id="IPR048493">
    <property type="entry name" value="DUF1980_N"/>
</dbReference>
<feature type="domain" description="DUF1980" evidence="2">
    <location>
        <begin position="147"/>
        <end position="242"/>
    </location>
</feature>
<dbReference type="PANTHER" id="PTHR40047:SF1">
    <property type="entry name" value="UPF0703 PROTEIN YCGQ"/>
    <property type="match status" value="1"/>
</dbReference>
<name>A0A222VN91_9PSEU</name>
<keyword evidence="4" id="KW-1185">Reference proteome</keyword>
<dbReference type="InterPro" id="IPR052955">
    <property type="entry name" value="UPF0703_membrane_permease"/>
</dbReference>
<sequence>MRRETQNILLLLLGGALIKISLNGDYLRYVKPAHLPWLIAGGVVMVLLGGVAVVRDLVSAKAHHDGDEGHGGHDHPARAAWLLMVPVLAVFLVAPPALGSDSVTRSTADAPTEPGAAFPPLPGEDDVDVVPLSLSDFVSRAGWDETGSLNGRTVSLSGFVVQSEQNTLLARLVISCCAADAFPVRVALTGEQAAGLPDDTWIEVTGTLVPDGADGAGEAGYVPSFEVETLAEIPEPRDRYEY</sequence>
<gene>
    <name evidence="3" type="ORF">SAMN05421630_101272</name>
</gene>
<dbReference type="OrthoDB" id="359029at2"/>
<reference evidence="3 4" key="1">
    <citation type="submission" date="2016-10" db="EMBL/GenBank/DDBJ databases">
        <authorList>
            <person name="de Groot N.N."/>
        </authorList>
    </citation>
    <scope>NUCLEOTIDE SEQUENCE [LARGE SCALE GENOMIC DNA]</scope>
    <source>
        <strain evidence="3 4">CGMCC 4.5506</strain>
    </source>
</reference>
<dbReference type="STRING" id="530584.SAMN05421630_101272"/>
<dbReference type="RefSeq" id="WP_091795276.1">
    <property type="nucleotide sequence ID" value="NZ_CP016353.1"/>
</dbReference>
<protein>
    <submittedName>
        <fullName evidence="3">TIGR03943 family protein</fullName>
    </submittedName>
</protein>
<evidence type="ECO:0000313" key="4">
    <source>
        <dbReference type="Proteomes" id="UP000199494"/>
    </source>
</evidence>
<dbReference type="KEGG" id="pmad:BAY61_09555"/>
<dbReference type="Pfam" id="PF21537">
    <property type="entry name" value="DUF1980_C"/>
    <property type="match status" value="1"/>
</dbReference>
<dbReference type="Proteomes" id="UP000199494">
    <property type="component" value="Unassembled WGS sequence"/>
</dbReference>
<evidence type="ECO:0000259" key="2">
    <source>
        <dbReference type="Pfam" id="PF21537"/>
    </source>
</evidence>
<dbReference type="AlphaFoldDB" id="A0A222VN91"/>
<dbReference type="InterPro" id="IPR048447">
    <property type="entry name" value="DUF1980_C"/>
</dbReference>